<dbReference type="GO" id="GO:0016740">
    <property type="term" value="F:transferase activity"/>
    <property type="evidence" value="ECO:0007669"/>
    <property type="project" value="UniProtKB-KW"/>
</dbReference>
<dbReference type="Proteomes" id="UP000494216">
    <property type="component" value="Unassembled WGS sequence"/>
</dbReference>
<keyword evidence="2" id="KW-1185">Reference proteome</keyword>
<evidence type="ECO:0000313" key="2">
    <source>
        <dbReference type="Proteomes" id="UP000494216"/>
    </source>
</evidence>
<gene>
    <name evidence="1" type="ORF">METHB2_300046</name>
</gene>
<organism evidence="1 2">
    <name type="scientific">Candidatus Methylobacter favarea</name>
    <dbReference type="NCBI Taxonomy" id="2707345"/>
    <lineage>
        <taxon>Bacteria</taxon>
        <taxon>Pseudomonadati</taxon>
        <taxon>Pseudomonadota</taxon>
        <taxon>Gammaproteobacteria</taxon>
        <taxon>Methylococcales</taxon>
        <taxon>Methylococcaceae</taxon>
        <taxon>Methylobacter</taxon>
    </lineage>
</organism>
<proteinExistence type="predicted"/>
<comment type="caution">
    <text evidence="1">The sequence shown here is derived from an EMBL/GenBank/DDBJ whole genome shotgun (WGS) entry which is preliminary data.</text>
</comment>
<protein>
    <submittedName>
        <fullName evidence="1">Glycosyl transferase family 2</fullName>
    </submittedName>
</protein>
<accession>A0A8S0X117</accession>
<sequence length="199" mass="23208">MHADLDEIRLPPSSNQTLAEAIAQVDNEGYNAINFMEYTFLPVRESPNHEHPDFQKTMHWYYPFGPRHPHRLNAWKKQPRRWMGMKAFARELIKNHRFGPPSINLHASGGHLVDFPGIRPYPIDFKLKHYIVLSLDHAIQKYVKKSFDPKEISGMHGWRATATEYDFLLPSQSQMQLFTSDDELDANNPFSEHLIVQQS</sequence>
<dbReference type="AlphaFoldDB" id="A0A8S0X117"/>
<keyword evidence="1" id="KW-0808">Transferase</keyword>
<name>A0A8S0X117_9GAMM</name>
<evidence type="ECO:0000313" key="1">
    <source>
        <dbReference type="EMBL" id="CAA9890968.1"/>
    </source>
</evidence>
<reference evidence="1 2" key="1">
    <citation type="submission" date="2020-02" db="EMBL/GenBank/DDBJ databases">
        <authorList>
            <person name="Hogendoorn C."/>
        </authorList>
    </citation>
    <scope>NUCLEOTIDE SEQUENCE [LARGE SCALE GENOMIC DNA]</scope>
    <source>
        <strain evidence="1">METHB21</strain>
    </source>
</reference>
<dbReference type="EMBL" id="CADCXN010000059">
    <property type="protein sequence ID" value="CAA9890968.1"/>
    <property type="molecule type" value="Genomic_DNA"/>
</dbReference>